<evidence type="ECO:0000256" key="1">
    <source>
        <dbReference type="ARBA" id="ARBA00004651"/>
    </source>
</evidence>
<feature type="transmembrane region" description="Helical" evidence="8">
    <location>
        <begin position="281"/>
        <end position="301"/>
    </location>
</feature>
<organism evidence="9 10">
    <name type="scientific">Rhodopila globiformis</name>
    <name type="common">Rhodopseudomonas globiformis</name>
    <dbReference type="NCBI Taxonomy" id="1071"/>
    <lineage>
        <taxon>Bacteria</taxon>
        <taxon>Pseudomonadati</taxon>
        <taxon>Pseudomonadota</taxon>
        <taxon>Alphaproteobacteria</taxon>
        <taxon>Acetobacterales</taxon>
        <taxon>Acetobacteraceae</taxon>
        <taxon>Rhodopila</taxon>
    </lineage>
</organism>
<keyword evidence="3" id="KW-0808">Transferase</keyword>
<feature type="transmembrane region" description="Helical" evidence="8">
    <location>
        <begin position="149"/>
        <end position="178"/>
    </location>
</feature>
<keyword evidence="2" id="KW-1003">Cell membrane</keyword>
<sequence>MMVRLPAVSRALHSLGDGAWLTRRRLLAAATVLLLLEAALLGIVIAGSHGLFGRGEPTTTDFISFYAAGRLADGGTPALVYDRIAHGAAERQVANAAIPYIYFYYPPTYVLVCAVLARLPYLPAFVAFQAATLAWALAAMRAILHERRWLAVLPLIAFAPAFWTMGLGQNAFLTAALFATATLSLGRRPVLAGLLFGAICYKPHFGLLLPIALAAGGHWRAFAAAGAAALGLCALSLALFGWETWHAYVAAFAGSHAVYASGTLDLAAYISPFGAARSLGLPPAASGVVQSAATLIAASAVRTTWRRRLSLPVRAAILAAATPVAVPVGLVYDLVLSGIAMAWLVRWGHDHGFLPWQRLALAVLFVWPLLGLNMDPATYLLAPPAVAIGVFVLAWLCARRESTLPQIRNVLPTVAPEAVTVSLWR</sequence>
<evidence type="ECO:0000256" key="4">
    <source>
        <dbReference type="ARBA" id="ARBA00022692"/>
    </source>
</evidence>
<feature type="transmembrane region" description="Helical" evidence="8">
    <location>
        <begin position="26"/>
        <end position="47"/>
    </location>
</feature>
<evidence type="ECO:0008006" key="11">
    <source>
        <dbReference type="Google" id="ProtNLM"/>
    </source>
</evidence>
<feature type="transmembrane region" description="Helical" evidence="8">
    <location>
        <begin position="380"/>
        <end position="398"/>
    </location>
</feature>
<accession>A0A2S6MW29</accession>
<evidence type="ECO:0000256" key="3">
    <source>
        <dbReference type="ARBA" id="ARBA00022679"/>
    </source>
</evidence>
<evidence type="ECO:0000256" key="2">
    <source>
        <dbReference type="ARBA" id="ARBA00022475"/>
    </source>
</evidence>
<evidence type="ECO:0000256" key="5">
    <source>
        <dbReference type="ARBA" id="ARBA00022989"/>
    </source>
</evidence>
<dbReference type="AlphaFoldDB" id="A0A2S6MW29"/>
<feature type="transmembrane region" description="Helical" evidence="8">
    <location>
        <begin position="313"/>
        <end position="344"/>
    </location>
</feature>
<keyword evidence="4 8" id="KW-0812">Transmembrane</keyword>
<gene>
    <name evidence="9" type="ORF">CCS01_29785</name>
</gene>
<dbReference type="InterPro" id="IPR018584">
    <property type="entry name" value="GT87"/>
</dbReference>
<evidence type="ECO:0000256" key="6">
    <source>
        <dbReference type="ARBA" id="ARBA00023136"/>
    </source>
</evidence>
<feature type="transmembrane region" description="Helical" evidence="8">
    <location>
        <begin position="221"/>
        <end position="242"/>
    </location>
</feature>
<dbReference type="GO" id="GO:0005886">
    <property type="term" value="C:plasma membrane"/>
    <property type="evidence" value="ECO:0007669"/>
    <property type="project" value="UniProtKB-SubCell"/>
</dbReference>
<dbReference type="EMBL" id="NHRY01000269">
    <property type="protein sequence ID" value="PPQ26548.1"/>
    <property type="molecule type" value="Genomic_DNA"/>
</dbReference>
<evidence type="ECO:0000256" key="8">
    <source>
        <dbReference type="SAM" id="Phobius"/>
    </source>
</evidence>
<evidence type="ECO:0000256" key="7">
    <source>
        <dbReference type="ARBA" id="ARBA00024033"/>
    </source>
</evidence>
<keyword evidence="6 8" id="KW-0472">Membrane</keyword>
<name>A0A2S6MW29_RHOGL</name>
<dbReference type="GO" id="GO:0016758">
    <property type="term" value="F:hexosyltransferase activity"/>
    <property type="evidence" value="ECO:0007669"/>
    <property type="project" value="InterPro"/>
</dbReference>
<feature type="transmembrane region" description="Helical" evidence="8">
    <location>
        <begin position="109"/>
        <end position="137"/>
    </location>
</feature>
<comment type="caution">
    <text evidence="9">The sequence shown here is derived from an EMBL/GenBank/DDBJ whole genome shotgun (WGS) entry which is preliminary data.</text>
</comment>
<keyword evidence="10" id="KW-1185">Reference proteome</keyword>
<dbReference type="Pfam" id="PF09594">
    <property type="entry name" value="GT87"/>
    <property type="match status" value="1"/>
</dbReference>
<protein>
    <recommendedName>
        <fullName evidence="11">DUF2029 domain-containing protein</fullName>
    </recommendedName>
</protein>
<dbReference type="OrthoDB" id="7679563at2"/>
<evidence type="ECO:0000313" key="10">
    <source>
        <dbReference type="Proteomes" id="UP000239724"/>
    </source>
</evidence>
<feature type="transmembrane region" description="Helical" evidence="8">
    <location>
        <begin position="248"/>
        <end position="269"/>
    </location>
</feature>
<keyword evidence="5 8" id="KW-1133">Transmembrane helix</keyword>
<evidence type="ECO:0000313" key="9">
    <source>
        <dbReference type="EMBL" id="PPQ26548.1"/>
    </source>
</evidence>
<dbReference type="Proteomes" id="UP000239724">
    <property type="component" value="Unassembled WGS sequence"/>
</dbReference>
<comment type="similarity">
    <text evidence="7">Belongs to the glycosyltransferase 87 family.</text>
</comment>
<proteinExistence type="inferred from homology"/>
<comment type="subcellular location">
    <subcellularLocation>
        <location evidence="1">Cell membrane</location>
        <topology evidence="1">Multi-pass membrane protein</topology>
    </subcellularLocation>
</comment>
<dbReference type="RefSeq" id="WP_104522572.1">
    <property type="nucleotide sequence ID" value="NZ_NHRY01000269.1"/>
</dbReference>
<reference evidence="9 10" key="1">
    <citation type="journal article" date="2018" name="Arch. Microbiol.">
        <title>New insights into the metabolic potential of the phototrophic purple bacterium Rhodopila globiformis DSM 161(T) from its draft genome sequence and evidence for a vanadium-dependent nitrogenase.</title>
        <authorList>
            <person name="Imhoff J.F."/>
            <person name="Rahn T."/>
            <person name="Kunzel S."/>
            <person name="Neulinger S.C."/>
        </authorList>
    </citation>
    <scope>NUCLEOTIDE SEQUENCE [LARGE SCALE GENOMIC DNA]</scope>
    <source>
        <strain evidence="9 10">DSM 161</strain>
    </source>
</reference>
<feature type="transmembrane region" description="Helical" evidence="8">
    <location>
        <begin position="190"/>
        <end position="214"/>
    </location>
</feature>